<organism evidence="8 9">
    <name type="scientific">Cucurbita moschata</name>
    <name type="common">Winter crookneck squash</name>
    <name type="synonym">Cucurbita pepo var. moschata</name>
    <dbReference type="NCBI Taxonomy" id="3662"/>
    <lineage>
        <taxon>Eukaryota</taxon>
        <taxon>Viridiplantae</taxon>
        <taxon>Streptophyta</taxon>
        <taxon>Embryophyta</taxon>
        <taxon>Tracheophyta</taxon>
        <taxon>Spermatophyta</taxon>
        <taxon>Magnoliopsida</taxon>
        <taxon>eudicotyledons</taxon>
        <taxon>Gunneridae</taxon>
        <taxon>Pentapetalae</taxon>
        <taxon>rosids</taxon>
        <taxon>fabids</taxon>
        <taxon>Cucurbitales</taxon>
        <taxon>Cucurbitaceae</taxon>
        <taxon>Cucurbiteae</taxon>
        <taxon>Cucurbita</taxon>
    </lineage>
</organism>
<keyword evidence="8" id="KW-1185">Reference proteome</keyword>
<dbReference type="PANTHER" id="PTHR35740">
    <property type="entry name" value="OS12G0111700 PROTEIN"/>
    <property type="match status" value="1"/>
</dbReference>
<name>A0A6J1FGK1_CUCMO</name>
<feature type="domain" description="Sororin C-terminal region" evidence="7">
    <location>
        <begin position="204"/>
        <end position="226"/>
    </location>
</feature>
<dbReference type="GO" id="GO:0051301">
    <property type="term" value="P:cell division"/>
    <property type="evidence" value="ECO:0007669"/>
    <property type="project" value="UniProtKB-KW"/>
</dbReference>
<keyword evidence="2" id="KW-0498">Mitosis</keyword>
<protein>
    <submittedName>
        <fullName evidence="9">Uncharacterized protein LOC111445210</fullName>
    </submittedName>
</protein>
<dbReference type="Pfam" id="PF25220">
    <property type="entry name" value="Sororin_C"/>
    <property type="match status" value="1"/>
</dbReference>
<evidence type="ECO:0000313" key="9">
    <source>
        <dbReference type="RefSeq" id="XP_022939234.1"/>
    </source>
</evidence>
<feature type="region of interest" description="Disordered" evidence="6">
    <location>
        <begin position="163"/>
        <end position="182"/>
    </location>
</feature>
<evidence type="ECO:0000256" key="6">
    <source>
        <dbReference type="SAM" id="MobiDB-lite"/>
    </source>
</evidence>
<gene>
    <name evidence="9" type="primary">LOC111445210</name>
</gene>
<dbReference type="RefSeq" id="XP_022939234.1">
    <property type="nucleotide sequence ID" value="XM_023083466.1"/>
</dbReference>
<reference evidence="9" key="1">
    <citation type="submission" date="2025-08" db="UniProtKB">
        <authorList>
            <consortium name="RefSeq"/>
        </authorList>
    </citation>
    <scope>IDENTIFICATION</scope>
    <source>
        <tissue evidence="9">Young leaves</tissue>
    </source>
</reference>
<evidence type="ECO:0000313" key="8">
    <source>
        <dbReference type="Proteomes" id="UP000504609"/>
    </source>
</evidence>
<dbReference type="AlphaFoldDB" id="A0A6J1FGK1"/>
<evidence type="ECO:0000256" key="2">
    <source>
        <dbReference type="ARBA" id="ARBA00022776"/>
    </source>
</evidence>
<accession>A0A6J1FGK1</accession>
<dbReference type="GeneID" id="111445210"/>
<evidence type="ECO:0000256" key="4">
    <source>
        <dbReference type="ARBA" id="ARBA00023306"/>
    </source>
</evidence>
<dbReference type="PANTHER" id="PTHR35740:SF1">
    <property type="entry name" value="OS12G0111700 PROTEIN"/>
    <property type="match status" value="1"/>
</dbReference>
<evidence type="ECO:0000256" key="3">
    <source>
        <dbReference type="ARBA" id="ARBA00023242"/>
    </source>
</evidence>
<evidence type="ECO:0000256" key="5">
    <source>
        <dbReference type="ARBA" id="ARBA00093465"/>
    </source>
</evidence>
<dbReference type="GO" id="GO:0005634">
    <property type="term" value="C:nucleus"/>
    <property type="evidence" value="ECO:0007669"/>
    <property type="project" value="UniProtKB-SubCell"/>
</dbReference>
<dbReference type="Proteomes" id="UP000504609">
    <property type="component" value="Unplaced"/>
</dbReference>
<dbReference type="InterPro" id="IPR057337">
    <property type="entry name" value="Sororin_C"/>
</dbReference>
<sequence length="234" mass="25959">MESQIQNLSARKPFSDCTNTIVSSQLSPSNFSAPIKPRKRVIKSAVKDVVNIQKKCEPSFASESTSFNLRVSNPSSGFLPTEPSSDFNPAETNPTSDSLLPEPSSRRLPTEASTPLRRTDLSSSSGTDRVPEPQSFYSRRRPSNKRKSVEIAVPPFIFSTASKIQTGGERRDGYSSTSKARTVPYNKRQCAITYGEDESNVELPREFVEQKKAYFSEVDAFELPEEEAKSSDSE</sequence>
<keyword evidence="1" id="KW-0132">Cell division</keyword>
<proteinExistence type="inferred from homology"/>
<comment type="similarity">
    <text evidence="5">Belongs to the sororin family.</text>
</comment>
<dbReference type="KEGG" id="cmos:111445210"/>
<feature type="region of interest" description="Disordered" evidence="6">
    <location>
        <begin position="59"/>
        <end position="148"/>
    </location>
</feature>
<evidence type="ECO:0000256" key="1">
    <source>
        <dbReference type="ARBA" id="ARBA00022618"/>
    </source>
</evidence>
<keyword evidence="4" id="KW-0131">Cell cycle</keyword>
<feature type="compositionally biased region" description="Polar residues" evidence="6">
    <location>
        <begin position="61"/>
        <end position="98"/>
    </location>
</feature>
<keyword evidence="3" id="KW-0539">Nucleus</keyword>
<evidence type="ECO:0000259" key="7">
    <source>
        <dbReference type="Pfam" id="PF25220"/>
    </source>
</evidence>